<evidence type="ECO:0000313" key="2">
    <source>
        <dbReference type="Proteomes" id="UP001186104"/>
    </source>
</evidence>
<gene>
    <name evidence="1" type="ORF">R3P93_18045</name>
</gene>
<keyword evidence="1" id="KW-0808">Transferase</keyword>
<dbReference type="GO" id="GO:0032259">
    <property type="term" value="P:methylation"/>
    <property type="evidence" value="ECO:0007669"/>
    <property type="project" value="UniProtKB-KW"/>
</dbReference>
<accession>A0ABU4D521</accession>
<dbReference type="Proteomes" id="UP001186104">
    <property type="component" value="Unassembled WGS sequence"/>
</dbReference>
<reference evidence="1 2" key="1">
    <citation type="submission" date="2023-10" db="EMBL/GenBank/DDBJ databases">
        <title>Development of a sustainable strategy for remediation of hydrocarbon-contaminated territories based on the waste exchange concept.</title>
        <authorList>
            <person name="Krivoruchko A."/>
        </authorList>
    </citation>
    <scope>NUCLEOTIDE SEQUENCE [LARGE SCALE GENOMIC DNA]</scope>
    <source>
        <strain evidence="1 2">IEGM 1327</strain>
    </source>
</reference>
<dbReference type="NCBIfam" id="TIGR04096">
    <property type="entry name" value="dnd_rel_methyl"/>
    <property type="match status" value="1"/>
</dbReference>
<comment type="caution">
    <text evidence="1">The sequence shown here is derived from an EMBL/GenBank/DDBJ whole genome shotgun (WGS) entry which is preliminary data.</text>
</comment>
<dbReference type="GO" id="GO:0008168">
    <property type="term" value="F:methyltransferase activity"/>
    <property type="evidence" value="ECO:0007669"/>
    <property type="project" value="UniProtKB-KW"/>
</dbReference>
<dbReference type="InterPro" id="IPR029063">
    <property type="entry name" value="SAM-dependent_MTases_sf"/>
</dbReference>
<name>A0ABU4D521_9NOCA</name>
<proteinExistence type="predicted"/>
<dbReference type="EMBL" id="JAWLKF010000011">
    <property type="protein sequence ID" value="MDV6304466.1"/>
    <property type="molecule type" value="Genomic_DNA"/>
</dbReference>
<dbReference type="InterPro" id="IPR024019">
    <property type="entry name" value="CHP04096"/>
</dbReference>
<protein>
    <submittedName>
        <fullName evidence="1">DNA phosphorothioation-associated putative methyltransferase</fullName>
    </submittedName>
</protein>
<keyword evidence="1" id="KW-0489">Methyltransferase</keyword>
<keyword evidence="2" id="KW-1185">Reference proteome</keyword>
<sequence length="482" mass="54900">MHLENVARHRTAMARTALSRPVETALADHILTAGMSFFDYGCGRGDDLRGLTALGYQASGWDPGHRPEAVRSYADVVNLGFVVNVIENPAERLDTVRSAWGLARRVLIVSGRLVWEARHLIGRRFADGIITQSGTFQKFYEQNELSNWIEQALGEKPVAAAPGIFYVFRDEVDEQQFLSNRVHTYRPRVQIDPHVTYEQNSELLKPLFEFMSRHGRYPKNGELELDHEQNIKKQFQTLGRAMNLIYKVTEDGYWDRVRSQCKSELVVYAALSRFGRRPKFSSLGKTLQRDIKTHFNTYREVTTLGDRLLASSGNTTLILMSARSSRVGKQTPSALYIHRNAIAELPPLLQVYEGCARVLSGNIPRANMIKLSVLKPQISFLTYPDFEANAHPTLASAVTVNLRDLSVDWRDYTRSTNPPLLHRKEEFVSADDPRRALYQKLTASEVRAGLYERPEQIGTLDGWRRTLELKSKIVRGHRLFSQ</sequence>
<dbReference type="RefSeq" id="WP_317533655.1">
    <property type="nucleotide sequence ID" value="NZ_JAWLKF010000011.1"/>
</dbReference>
<organism evidence="1 2">
    <name type="scientific">Rhodococcus cerastii</name>
    <dbReference type="NCBI Taxonomy" id="908616"/>
    <lineage>
        <taxon>Bacteria</taxon>
        <taxon>Bacillati</taxon>
        <taxon>Actinomycetota</taxon>
        <taxon>Actinomycetes</taxon>
        <taxon>Mycobacteriales</taxon>
        <taxon>Nocardiaceae</taxon>
        <taxon>Rhodococcus</taxon>
    </lineage>
</organism>
<dbReference type="SUPFAM" id="SSF53335">
    <property type="entry name" value="S-adenosyl-L-methionine-dependent methyltransferases"/>
    <property type="match status" value="1"/>
</dbReference>
<evidence type="ECO:0000313" key="1">
    <source>
        <dbReference type="EMBL" id="MDV6304466.1"/>
    </source>
</evidence>